<dbReference type="InterPro" id="IPR000070">
    <property type="entry name" value="Pectinesterase_cat"/>
</dbReference>
<dbReference type="GO" id="GO:0015630">
    <property type="term" value="C:microtubule cytoskeleton"/>
    <property type="evidence" value="ECO:0007669"/>
    <property type="project" value="TreeGrafter"/>
</dbReference>
<dbReference type="PANTHER" id="PTHR47972:SF39">
    <property type="entry name" value="KINESIN-LIKE PROTEIN KIN-14I"/>
    <property type="match status" value="1"/>
</dbReference>
<sequence>MEIDISYNHLSGKEMGEVIAMTGDGVNEAYLESLLKYITLAQFSHLAANMSFVVLSLGALISDSMCLMFHSLERRQEGKRFVIYIKARVYEEYVMIKKEMWDIIIFCDGINQMIITGDGHLGGNVINTIIAGYLSTISTFQGQAKTLMFIHMSPELNAVGEKLSKLKFPERVATVELGNAQVHKDSSDVKDFKQQEFYNNGVIERKLFDLLLIVMSPARADSGCLFLHQVRANVEIHSIHLGRTGMDNRVNTFSSGPHTYNRRTRSNAQVQYSSGQPPPETIIDLIYGYTLSACYLSSKYVCDFVHAISFDYRKNYTLYVFVKDTDKNHVVLMGARTSRVENQDAIDDRNIQLSTDKLCRNVDRKRRIARPRMPVIGFKVKSYKVAVSKSKHADKKTKFLFTQRIEMIRMGNDVEYHHAGVASVMKVRSALNQASHAFFQNQGFVHVEVNSEEPISMDDTANVSLDTVKHSCVEKIKKVPSPSQKLTQRAKVSRHKDMANVFIVTPESLSSLFEGRLSILKDAQSCLEFGSSINYECWMVSSTVDKQKLGVLQKAYVIKIKK</sequence>
<dbReference type="Proteomes" id="UP000245207">
    <property type="component" value="Unassembled WGS sequence"/>
</dbReference>
<evidence type="ECO:0000313" key="6">
    <source>
        <dbReference type="EMBL" id="PWA77100.1"/>
    </source>
</evidence>
<dbReference type="AlphaFoldDB" id="A0A2U1NUF9"/>
<organism evidence="6 7">
    <name type="scientific">Artemisia annua</name>
    <name type="common">Sweet wormwood</name>
    <dbReference type="NCBI Taxonomy" id="35608"/>
    <lineage>
        <taxon>Eukaryota</taxon>
        <taxon>Viridiplantae</taxon>
        <taxon>Streptophyta</taxon>
        <taxon>Embryophyta</taxon>
        <taxon>Tracheophyta</taxon>
        <taxon>Spermatophyta</taxon>
        <taxon>Magnoliopsida</taxon>
        <taxon>eudicotyledons</taxon>
        <taxon>Gunneridae</taxon>
        <taxon>Pentapetalae</taxon>
        <taxon>asterids</taxon>
        <taxon>campanulids</taxon>
        <taxon>Asterales</taxon>
        <taxon>Asteraceae</taxon>
        <taxon>Asteroideae</taxon>
        <taxon>Anthemideae</taxon>
        <taxon>Artemisiinae</taxon>
        <taxon>Artemisia</taxon>
    </lineage>
</organism>
<gene>
    <name evidence="6" type="ORF">CTI12_AA222450</name>
</gene>
<dbReference type="InterPro" id="IPR011050">
    <property type="entry name" value="Pectin_lyase_fold/virulence"/>
</dbReference>
<evidence type="ECO:0000313" key="7">
    <source>
        <dbReference type="Proteomes" id="UP000245207"/>
    </source>
</evidence>
<dbReference type="PANTHER" id="PTHR47972">
    <property type="entry name" value="KINESIN-LIKE PROTEIN KLP-3"/>
    <property type="match status" value="1"/>
</dbReference>
<dbReference type="GO" id="GO:0003777">
    <property type="term" value="F:microtubule motor activity"/>
    <property type="evidence" value="ECO:0007669"/>
    <property type="project" value="InterPro"/>
</dbReference>
<dbReference type="GO" id="GO:0008017">
    <property type="term" value="F:microtubule binding"/>
    <property type="evidence" value="ECO:0007669"/>
    <property type="project" value="TreeGrafter"/>
</dbReference>
<feature type="domain" description="Pectinesterase catalytic" evidence="5">
    <location>
        <begin position="75"/>
        <end position="123"/>
    </location>
</feature>
<accession>A0A2U1NUF9</accession>
<evidence type="ECO:0000256" key="1">
    <source>
        <dbReference type="ARBA" id="ARBA00005184"/>
    </source>
</evidence>
<keyword evidence="2" id="KW-0378">Hydrolase</keyword>
<keyword evidence="7" id="KW-1185">Reference proteome</keyword>
<dbReference type="UniPathway" id="UPA00545">
    <property type="reaction ID" value="UER00823"/>
</dbReference>
<dbReference type="OrthoDB" id="125856at2759"/>
<comment type="pathway">
    <text evidence="1">Glycan metabolism; pectin degradation; 2-dehydro-3-deoxy-D-gluconate from pectin: step 1/5.</text>
</comment>
<keyword evidence="3" id="KW-0063">Aspartyl esterase</keyword>
<evidence type="ECO:0000256" key="3">
    <source>
        <dbReference type="ARBA" id="ARBA00023085"/>
    </source>
</evidence>
<dbReference type="GO" id="GO:0030599">
    <property type="term" value="F:pectinesterase activity"/>
    <property type="evidence" value="ECO:0007669"/>
    <property type="project" value="UniProtKB-EC"/>
</dbReference>
<dbReference type="GO" id="GO:0042545">
    <property type="term" value="P:cell wall modification"/>
    <property type="evidence" value="ECO:0007669"/>
    <property type="project" value="InterPro"/>
</dbReference>
<proteinExistence type="predicted"/>
<dbReference type="InterPro" id="IPR027640">
    <property type="entry name" value="Kinesin-like_fam"/>
</dbReference>
<protein>
    <submittedName>
        <fullName evidence="6">Kinesin 4</fullName>
    </submittedName>
</protein>
<comment type="catalytic activity">
    <reaction evidence="4">
        <text>[(1-&gt;4)-alpha-D-galacturonosyl methyl ester](n) + n H2O = [(1-&gt;4)-alpha-D-galacturonosyl](n) + n methanol + n H(+)</text>
        <dbReference type="Rhea" id="RHEA:22380"/>
        <dbReference type="Rhea" id="RHEA-COMP:14570"/>
        <dbReference type="Rhea" id="RHEA-COMP:14573"/>
        <dbReference type="ChEBI" id="CHEBI:15377"/>
        <dbReference type="ChEBI" id="CHEBI:15378"/>
        <dbReference type="ChEBI" id="CHEBI:17790"/>
        <dbReference type="ChEBI" id="CHEBI:140522"/>
        <dbReference type="ChEBI" id="CHEBI:140523"/>
        <dbReference type="EC" id="3.1.1.11"/>
    </reaction>
</comment>
<dbReference type="Pfam" id="PF01095">
    <property type="entry name" value="Pectinesterase"/>
    <property type="match status" value="1"/>
</dbReference>
<name>A0A2U1NUF9_ARTAN</name>
<evidence type="ECO:0000256" key="4">
    <source>
        <dbReference type="ARBA" id="ARBA00047928"/>
    </source>
</evidence>
<dbReference type="GO" id="GO:0007018">
    <property type="term" value="P:microtubule-based movement"/>
    <property type="evidence" value="ECO:0007669"/>
    <property type="project" value="InterPro"/>
</dbReference>
<dbReference type="STRING" id="35608.A0A2U1NUF9"/>
<evidence type="ECO:0000256" key="2">
    <source>
        <dbReference type="ARBA" id="ARBA00022801"/>
    </source>
</evidence>
<dbReference type="GO" id="GO:0045490">
    <property type="term" value="P:pectin catabolic process"/>
    <property type="evidence" value="ECO:0007669"/>
    <property type="project" value="UniProtKB-UniPathway"/>
</dbReference>
<dbReference type="Gene3D" id="2.160.20.10">
    <property type="entry name" value="Single-stranded right-handed beta-helix, Pectin lyase-like"/>
    <property type="match status" value="1"/>
</dbReference>
<evidence type="ECO:0000259" key="5">
    <source>
        <dbReference type="Pfam" id="PF01095"/>
    </source>
</evidence>
<comment type="caution">
    <text evidence="6">The sequence shown here is derived from an EMBL/GenBank/DDBJ whole genome shotgun (WGS) entry which is preliminary data.</text>
</comment>
<dbReference type="EMBL" id="PKPP01002175">
    <property type="protein sequence ID" value="PWA77100.1"/>
    <property type="molecule type" value="Genomic_DNA"/>
</dbReference>
<dbReference type="SUPFAM" id="SSF51126">
    <property type="entry name" value="Pectin lyase-like"/>
    <property type="match status" value="1"/>
</dbReference>
<reference evidence="6 7" key="1">
    <citation type="journal article" date="2018" name="Mol. Plant">
        <title>The genome of Artemisia annua provides insight into the evolution of Asteraceae family and artemisinin biosynthesis.</title>
        <authorList>
            <person name="Shen Q."/>
            <person name="Zhang L."/>
            <person name="Liao Z."/>
            <person name="Wang S."/>
            <person name="Yan T."/>
            <person name="Shi P."/>
            <person name="Liu M."/>
            <person name="Fu X."/>
            <person name="Pan Q."/>
            <person name="Wang Y."/>
            <person name="Lv Z."/>
            <person name="Lu X."/>
            <person name="Zhang F."/>
            <person name="Jiang W."/>
            <person name="Ma Y."/>
            <person name="Chen M."/>
            <person name="Hao X."/>
            <person name="Li L."/>
            <person name="Tang Y."/>
            <person name="Lv G."/>
            <person name="Zhou Y."/>
            <person name="Sun X."/>
            <person name="Brodelius P.E."/>
            <person name="Rose J.K.C."/>
            <person name="Tang K."/>
        </authorList>
    </citation>
    <scope>NUCLEOTIDE SEQUENCE [LARGE SCALE GENOMIC DNA]</scope>
    <source>
        <strain evidence="7">cv. Huhao1</strain>
        <tissue evidence="6">Leaf</tissue>
    </source>
</reference>
<dbReference type="InterPro" id="IPR012334">
    <property type="entry name" value="Pectin_lyas_fold"/>
</dbReference>